<sequence>MSSCSKEVWGCITASALAVSLSSTAIASPSAPSSTAKNLISKPVFGCQQTDENPNFLNYESGQVRPLALSDDGSLLFVANTPANCLEIYSTQEKKLRRISAVQVGLEPVSVAVRNDREVWVVNHLSDSVSIIDIKGTPHIKRTLLVGDEPRDIVFAGDEDRRAFITTAHRGQNHKGFDFEDLRTPGIGRADVWVFDSKNLGDELGGTPETMLSLFSDTPRALTVSEDGKTVYAAAFLSGNQTTVIPPQIVAGKKPPPNENIEGIEAPETGLIVRYNGEKWVDELGADWSKEVLFNLPDHDVFEIDADAETPVLKRSYQHVGTTLYNMAVNPVSGAVYVSNIDARNEVRFEGPGTNSTTVRGHIAENRITVINNEKVTPVHINPHVDFSLPMGEAIPAAEKAKSLAQPMNMVVSDDGETLLMSAFGSNRIALIDAKALDKGEYTPDASKQITVPGGPTGVLLSNNGKRAYVYSRYDNVVSTIKLKQKKVVATTALYNPEPAIVKDGRPFLYDATLTSSNGTASCGSCHIFGDMDALAWDLGNPDDVMADNLLDTTPGNVLPRKETQFHPMKGPMTTQTFRGIADSGPMHWRGDRQGLDAANDETQEKAAFKEFSHAFVGLVGRQTELDEHDLDAFTDFALTITSSPNPIRNLDNSLTPNQQAGRDTFFNENLDGGVSTCNSCHTLDESERKFGTDGLIANAGPFISQDFKVAQLRNMYNKVGMFGTPQLSDIHMGDQVRGFGFLHDGMFASMDDFLILIQAFFWKDDNQAMQVSDFLMVFDTENLPIEGQQITMSRDNQRASRPRVELLLSQAKQGSCSLVASGLIGKKSYYGTYGLDGKFHAKGFPAYSEKKLRRLSKKPKQQMTYTCLPNALAAS</sequence>
<gene>
    <name evidence="2" type="ORF">EDC56_2470</name>
</gene>
<feature type="signal peptide" evidence="1">
    <location>
        <begin position="1"/>
        <end position="27"/>
    </location>
</feature>
<name>A0A3N2DQF2_9GAMM</name>
<dbReference type="InterPro" id="IPR015943">
    <property type="entry name" value="WD40/YVTN_repeat-like_dom_sf"/>
</dbReference>
<dbReference type="InterPro" id="IPR036909">
    <property type="entry name" value="Cyt_c-like_dom_sf"/>
</dbReference>
<dbReference type="PANTHER" id="PTHR47197">
    <property type="entry name" value="PROTEIN NIRF"/>
    <property type="match status" value="1"/>
</dbReference>
<protein>
    <submittedName>
        <fullName evidence="2">Cytochrome c peroxidase</fullName>
    </submittedName>
</protein>
<evidence type="ECO:0000313" key="3">
    <source>
        <dbReference type="Proteomes" id="UP000275394"/>
    </source>
</evidence>
<keyword evidence="3" id="KW-1185">Reference proteome</keyword>
<keyword evidence="2" id="KW-0560">Oxidoreductase</keyword>
<accession>A0A3N2DQF2</accession>
<dbReference type="Proteomes" id="UP000275394">
    <property type="component" value="Unassembled WGS sequence"/>
</dbReference>
<keyword evidence="2" id="KW-0575">Peroxidase</keyword>
<keyword evidence="1" id="KW-0732">Signal</keyword>
<dbReference type="SUPFAM" id="SSF50969">
    <property type="entry name" value="YVTN repeat-like/Quinoprotein amine dehydrogenase"/>
    <property type="match status" value="1"/>
</dbReference>
<dbReference type="GO" id="GO:0009055">
    <property type="term" value="F:electron transfer activity"/>
    <property type="evidence" value="ECO:0007669"/>
    <property type="project" value="InterPro"/>
</dbReference>
<comment type="caution">
    <text evidence="2">The sequence shown here is derived from an EMBL/GenBank/DDBJ whole genome shotgun (WGS) entry which is preliminary data.</text>
</comment>
<dbReference type="OrthoDB" id="9805202at2"/>
<dbReference type="EMBL" id="RKHR01000004">
    <property type="protein sequence ID" value="ROS02020.1"/>
    <property type="molecule type" value="Genomic_DNA"/>
</dbReference>
<dbReference type="RefSeq" id="WP_123712760.1">
    <property type="nucleotide sequence ID" value="NZ_RKHR01000004.1"/>
</dbReference>
<dbReference type="InterPro" id="IPR051200">
    <property type="entry name" value="Host-pathogen_enzymatic-act"/>
</dbReference>
<proteinExistence type="predicted"/>
<reference evidence="2 3" key="1">
    <citation type="submission" date="2018-11" db="EMBL/GenBank/DDBJ databases">
        <title>Genomic Encyclopedia of Type Strains, Phase IV (KMG-IV): sequencing the most valuable type-strain genomes for metagenomic binning, comparative biology and taxonomic classification.</title>
        <authorList>
            <person name="Goeker M."/>
        </authorList>
    </citation>
    <scope>NUCLEOTIDE SEQUENCE [LARGE SCALE GENOMIC DNA]</scope>
    <source>
        <strain evidence="2 3">DSM 100316</strain>
    </source>
</reference>
<dbReference type="GO" id="GO:0020037">
    <property type="term" value="F:heme binding"/>
    <property type="evidence" value="ECO:0007669"/>
    <property type="project" value="InterPro"/>
</dbReference>
<feature type="chain" id="PRO_5017979908" evidence="1">
    <location>
        <begin position="28"/>
        <end position="876"/>
    </location>
</feature>
<dbReference type="InterPro" id="IPR011044">
    <property type="entry name" value="Quino_amine_DH_bsu"/>
</dbReference>
<evidence type="ECO:0000313" key="2">
    <source>
        <dbReference type="EMBL" id="ROS02020.1"/>
    </source>
</evidence>
<evidence type="ECO:0000256" key="1">
    <source>
        <dbReference type="SAM" id="SignalP"/>
    </source>
</evidence>
<dbReference type="GO" id="GO:0004601">
    <property type="term" value="F:peroxidase activity"/>
    <property type="evidence" value="ECO:0007669"/>
    <property type="project" value="UniProtKB-KW"/>
</dbReference>
<organism evidence="2 3">
    <name type="scientific">Sinobacterium caligoides</name>
    <dbReference type="NCBI Taxonomy" id="933926"/>
    <lineage>
        <taxon>Bacteria</taxon>
        <taxon>Pseudomonadati</taxon>
        <taxon>Pseudomonadota</taxon>
        <taxon>Gammaproteobacteria</taxon>
        <taxon>Cellvibrionales</taxon>
        <taxon>Spongiibacteraceae</taxon>
        <taxon>Sinobacterium</taxon>
    </lineage>
</organism>
<dbReference type="Gene3D" id="1.10.760.10">
    <property type="entry name" value="Cytochrome c-like domain"/>
    <property type="match status" value="2"/>
</dbReference>
<dbReference type="Gene3D" id="2.130.10.10">
    <property type="entry name" value="YVTN repeat-like/Quinoprotein amine dehydrogenase"/>
    <property type="match status" value="2"/>
</dbReference>
<dbReference type="SUPFAM" id="SSF46626">
    <property type="entry name" value="Cytochrome c"/>
    <property type="match status" value="2"/>
</dbReference>
<dbReference type="PANTHER" id="PTHR47197:SF3">
    <property type="entry name" value="DIHYDRO-HEME D1 DEHYDROGENASE"/>
    <property type="match status" value="1"/>
</dbReference>
<dbReference type="AlphaFoldDB" id="A0A3N2DQF2"/>